<dbReference type="Pfam" id="PF09851">
    <property type="entry name" value="SHOCT"/>
    <property type="match status" value="1"/>
</dbReference>
<protein>
    <submittedName>
        <fullName evidence="4">Short C-terminal domain-containing protein</fullName>
    </submittedName>
</protein>
<dbReference type="Proteomes" id="UP000185812">
    <property type="component" value="Unassembled WGS sequence"/>
</dbReference>
<evidence type="ECO:0000313" key="4">
    <source>
        <dbReference type="EMBL" id="SHK67322.1"/>
    </source>
</evidence>
<dbReference type="OrthoDB" id="7597097at2"/>
<dbReference type="AlphaFoldDB" id="A0A1M6UDK0"/>
<dbReference type="InterPro" id="IPR018649">
    <property type="entry name" value="SHOCT"/>
</dbReference>
<feature type="coiled-coil region" evidence="1">
    <location>
        <begin position="59"/>
        <end position="93"/>
    </location>
</feature>
<reference evidence="5" key="1">
    <citation type="submission" date="2016-11" db="EMBL/GenBank/DDBJ databases">
        <authorList>
            <person name="Varghese N."/>
            <person name="Submissions S."/>
        </authorList>
    </citation>
    <scope>NUCLEOTIDE SEQUENCE [LARGE SCALE GENOMIC DNA]</scope>
    <source>
        <strain evidence="5">DSM 22212</strain>
    </source>
</reference>
<keyword evidence="2" id="KW-0812">Transmembrane</keyword>
<sequence length="98" mass="11057">MELLIFWIIMGAVVGIIANSKGKNWFPWFLYGALIWPVALTHIIVTKSEKQETATTPTAKEVQSDLVDKLAKLAELKEKGVITEEEFQEQKRKLLGEG</sequence>
<evidence type="ECO:0000256" key="1">
    <source>
        <dbReference type="SAM" id="Coils"/>
    </source>
</evidence>
<organism evidence="4 5">
    <name type="scientific">Rhodothermus profundi</name>
    <dbReference type="NCBI Taxonomy" id="633813"/>
    <lineage>
        <taxon>Bacteria</taxon>
        <taxon>Pseudomonadati</taxon>
        <taxon>Rhodothermota</taxon>
        <taxon>Rhodothermia</taxon>
        <taxon>Rhodothermales</taxon>
        <taxon>Rhodothermaceae</taxon>
        <taxon>Rhodothermus</taxon>
    </lineage>
</organism>
<dbReference type="RefSeq" id="WP_072715508.1">
    <property type="nucleotide sequence ID" value="NZ_FRAU01000005.1"/>
</dbReference>
<evidence type="ECO:0000259" key="3">
    <source>
        <dbReference type="Pfam" id="PF09851"/>
    </source>
</evidence>
<accession>A0A1M6UDK0</accession>
<keyword evidence="5" id="KW-1185">Reference proteome</keyword>
<proteinExistence type="predicted"/>
<evidence type="ECO:0000313" key="5">
    <source>
        <dbReference type="Proteomes" id="UP000185812"/>
    </source>
</evidence>
<keyword evidence="2" id="KW-1133">Transmembrane helix</keyword>
<keyword evidence="1" id="KW-0175">Coiled coil</keyword>
<feature type="transmembrane region" description="Helical" evidence="2">
    <location>
        <begin position="28"/>
        <end position="45"/>
    </location>
</feature>
<name>A0A1M6UDK0_9BACT</name>
<feature type="domain" description="SHOCT" evidence="3">
    <location>
        <begin position="68"/>
        <end position="95"/>
    </location>
</feature>
<keyword evidence="2" id="KW-0472">Membrane</keyword>
<evidence type="ECO:0000256" key="2">
    <source>
        <dbReference type="SAM" id="Phobius"/>
    </source>
</evidence>
<dbReference type="EMBL" id="FRAU01000005">
    <property type="protein sequence ID" value="SHK67322.1"/>
    <property type="molecule type" value="Genomic_DNA"/>
</dbReference>
<gene>
    <name evidence="4" type="ORF">SAMN04488087_1661</name>
</gene>